<dbReference type="InterPro" id="IPR014729">
    <property type="entry name" value="Rossmann-like_a/b/a_fold"/>
</dbReference>
<reference evidence="2" key="1">
    <citation type="submission" date="2023-03" db="EMBL/GenBank/DDBJ databases">
        <authorList>
            <person name="Julca I."/>
        </authorList>
    </citation>
    <scope>NUCLEOTIDE SEQUENCE</scope>
</reference>
<dbReference type="Pfam" id="PF12697">
    <property type="entry name" value="Abhydrolase_6"/>
    <property type="match status" value="1"/>
</dbReference>
<name>A0AAV1CA58_OLDCO</name>
<dbReference type="InterPro" id="IPR006050">
    <property type="entry name" value="DNA_photolyase_N"/>
</dbReference>
<dbReference type="Pfam" id="PF00875">
    <property type="entry name" value="DNA_photolyase"/>
    <property type="match status" value="1"/>
</dbReference>
<feature type="domain" description="Photolyase/cryptochrome alpha/beta" evidence="1">
    <location>
        <begin position="62"/>
        <end position="195"/>
    </location>
</feature>
<evidence type="ECO:0000313" key="2">
    <source>
        <dbReference type="EMBL" id="CAI9092073.1"/>
    </source>
</evidence>
<dbReference type="SUPFAM" id="SSF53474">
    <property type="entry name" value="alpha/beta-Hydrolases"/>
    <property type="match status" value="1"/>
</dbReference>
<dbReference type="PROSITE" id="PS51645">
    <property type="entry name" value="PHR_CRY_ALPHA_BETA"/>
    <property type="match status" value="1"/>
</dbReference>
<evidence type="ECO:0000313" key="3">
    <source>
        <dbReference type="Proteomes" id="UP001161247"/>
    </source>
</evidence>
<evidence type="ECO:0000259" key="1">
    <source>
        <dbReference type="PROSITE" id="PS51645"/>
    </source>
</evidence>
<dbReference type="EMBL" id="OX459118">
    <property type="protein sequence ID" value="CAI9092073.1"/>
    <property type="molecule type" value="Genomic_DNA"/>
</dbReference>
<dbReference type="GO" id="GO:0016787">
    <property type="term" value="F:hydrolase activity"/>
    <property type="evidence" value="ECO:0007669"/>
    <property type="project" value="UniProtKB-ARBA"/>
</dbReference>
<protein>
    <submittedName>
        <fullName evidence="2">OLC1v1027220C1</fullName>
    </submittedName>
</protein>
<dbReference type="InterPro" id="IPR029058">
    <property type="entry name" value="AB_hydrolase_fold"/>
</dbReference>
<sequence length="719" mass="80027">MALFTSPLFFDYSLFQGHKQHSFTSGERLGGLLRRASPVVKIQLSARATMRLESGAGESRKGAAILWYKNDLRIDDHPGFVAASKHPTILPLYVFDRRIVSRLPDEMLELLIFALEDLRKSLKDRGSNLMIRFGDAEGVIEALVKEVKATNIYAEEEVEYHLCIVLDAVQKVVNSTALSSAEGRPRLVAWNCSLYDNKSLEDLPASNDDFKKLRIPVVSPVSPNELPDSKMDFVWGDVPSLDDLRKFVENNVVRLEDEWTAATMINERLKEQFVINSSPFRGVKLVNVEKIENESSQVEERKRPERSAFITQQGTFVAGGTSAVLNALAAYLRYLEGTARGDWQELHVKLCEAETREGASFGALFGPALQLGIISRRRVYYEAIKYEKERNGGFLSPFGYSAATISAAIDTVCSMEWYRLLALKSQVAEEGTFSVRIWRWNGYLIHYTVSGEGGPAILLVHGFGAFLDHFRDNIGQVAESGNRVWAMTLVGFGKSEKPNIVYTEIMWAKLVRDFIIEVVGEPVHLVGNSIGGYFVAIAAGLWPAIAKSVVLVNSAGNVTPEPSVVQLSEDRQTSGAAWLGARLLLLYLRLNIRSILKSFYPAKMERVDDQLIYEMLRASHDPGVLVVLECIFGFDLSLPLNSLLKGFEGKILVVQGMRDPLSDSRSKLAVIREHCKGIAIRELDAGHCPHDELPAVFNAVLKEWVLTVESEVVSAGLTR</sequence>
<dbReference type="InterPro" id="IPR036155">
    <property type="entry name" value="Crypto/Photolyase_N_sf"/>
</dbReference>
<keyword evidence="3" id="KW-1185">Reference proteome</keyword>
<dbReference type="PANTHER" id="PTHR47832:SF1">
    <property type="entry name" value="DNA PHOTOLYASE"/>
    <property type="match status" value="1"/>
</dbReference>
<accession>A0AAV1CA58</accession>
<dbReference type="Proteomes" id="UP001161247">
    <property type="component" value="Chromosome 1"/>
</dbReference>
<dbReference type="PANTHER" id="PTHR47832">
    <property type="entry name" value="DNA PHOTOLYASE"/>
    <property type="match status" value="1"/>
</dbReference>
<organism evidence="2 3">
    <name type="scientific">Oldenlandia corymbosa var. corymbosa</name>
    <dbReference type="NCBI Taxonomy" id="529605"/>
    <lineage>
        <taxon>Eukaryota</taxon>
        <taxon>Viridiplantae</taxon>
        <taxon>Streptophyta</taxon>
        <taxon>Embryophyta</taxon>
        <taxon>Tracheophyta</taxon>
        <taxon>Spermatophyta</taxon>
        <taxon>Magnoliopsida</taxon>
        <taxon>eudicotyledons</taxon>
        <taxon>Gunneridae</taxon>
        <taxon>Pentapetalae</taxon>
        <taxon>asterids</taxon>
        <taxon>lamiids</taxon>
        <taxon>Gentianales</taxon>
        <taxon>Rubiaceae</taxon>
        <taxon>Rubioideae</taxon>
        <taxon>Spermacoceae</taxon>
        <taxon>Hedyotis-Oldenlandia complex</taxon>
        <taxon>Oldenlandia</taxon>
    </lineage>
</organism>
<dbReference type="Gene3D" id="3.40.50.620">
    <property type="entry name" value="HUPs"/>
    <property type="match status" value="1"/>
</dbReference>
<dbReference type="AlphaFoldDB" id="A0AAV1CA58"/>
<dbReference type="Gene3D" id="3.40.50.1820">
    <property type="entry name" value="alpha/beta hydrolase"/>
    <property type="match status" value="1"/>
</dbReference>
<proteinExistence type="predicted"/>
<dbReference type="SUPFAM" id="SSF52425">
    <property type="entry name" value="Cryptochrome/photolyase, N-terminal domain"/>
    <property type="match status" value="1"/>
</dbReference>
<dbReference type="InterPro" id="IPR000073">
    <property type="entry name" value="AB_hydrolase_1"/>
</dbReference>
<gene>
    <name evidence="2" type="ORF">OLC1_LOCUS3837</name>
</gene>